<dbReference type="PROSITE" id="PS00092">
    <property type="entry name" value="N6_MTASE"/>
    <property type="match status" value="1"/>
</dbReference>
<keyword evidence="2 7" id="KW-0489">Methyltransferase</keyword>
<evidence type="ECO:0000256" key="3">
    <source>
        <dbReference type="ARBA" id="ARBA00022679"/>
    </source>
</evidence>
<comment type="catalytic activity">
    <reaction evidence="5">
        <text>a 2'-deoxyadenosine in DNA + S-adenosyl-L-methionine = an N(6)-methyl-2'-deoxyadenosine in DNA + S-adenosyl-L-homocysteine + H(+)</text>
        <dbReference type="Rhea" id="RHEA:15197"/>
        <dbReference type="Rhea" id="RHEA-COMP:12418"/>
        <dbReference type="Rhea" id="RHEA-COMP:12419"/>
        <dbReference type="ChEBI" id="CHEBI:15378"/>
        <dbReference type="ChEBI" id="CHEBI:57856"/>
        <dbReference type="ChEBI" id="CHEBI:59789"/>
        <dbReference type="ChEBI" id="CHEBI:90615"/>
        <dbReference type="ChEBI" id="CHEBI:90616"/>
        <dbReference type="EC" id="2.1.1.72"/>
    </reaction>
</comment>
<evidence type="ECO:0000313" key="8">
    <source>
        <dbReference type="Proteomes" id="UP000198775"/>
    </source>
</evidence>
<evidence type="ECO:0000256" key="2">
    <source>
        <dbReference type="ARBA" id="ARBA00022603"/>
    </source>
</evidence>
<dbReference type="GO" id="GO:0003676">
    <property type="term" value="F:nucleic acid binding"/>
    <property type="evidence" value="ECO:0007669"/>
    <property type="project" value="InterPro"/>
</dbReference>
<evidence type="ECO:0000256" key="5">
    <source>
        <dbReference type="ARBA" id="ARBA00047942"/>
    </source>
</evidence>
<dbReference type="PANTHER" id="PTHR33841:SF1">
    <property type="entry name" value="DNA METHYLTRANSFERASE A"/>
    <property type="match status" value="1"/>
</dbReference>
<dbReference type="EMBL" id="FOCX01000065">
    <property type="protein sequence ID" value="SEP28745.1"/>
    <property type="molecule type" value="Genomic_DNA"/>
</dbReference>
<dbReference type="PRINTS" id="PR00507">
    <property type="entry name" value="N12N6MTFRASE"/>
</dbReference>
<keyword evidence="8" id="KW-1185">Reference proteome</keyword>
<evidence type="ECO:0000256" key="1">
    <source>
        <dbReference type="ARBA" id="ARBA00011900"/>
    </source>
</evidence>
<reference evidence="8" key="1">
    <citation type="submission" date="2016-10" db="EMBL/GenBank/DDBJ databases">
        <authorList>
            <person name="Varghese N."/>
            <person name="Submissions S."/>
        </authorList>
    </citation>
    <scope>NUCLEOTIDE SEQUENCE [LARGE SCALE GENOMIC DNA]</scope>
    <source>
        <strain evidence="8">IBRC-M 10043</strain>
    </source>
</reference>
<proteinExistence type="predicted"/>
<organism evidence="7 8">
    <name type="scientific">Halorientalis persicus</name>
    <dbReference type="NCBI Taxonomy" id="1367881"/>
    <lineage>
        <taxon>Archaea</taxon>
        <taxon>Methanobacteriati</taxon>
        <taxon>Methanobacteriota</taxon>
        <taxon>Stenosarchaea group</taxon>
        <taxon>Halobacteria</taxon>
        <taxon>Halobacteriales</taxon>
        <taxon>Haloarculaceae</taxon>
        <taxon>Halorientalis</taxon>
    </lineage>
</organism>
<dbReference type="OrthoDB" id="45790at2157"/>
<dbReference type="Pfam" id="PF07669">
    <property type="entry name" value="Eco57I"/>
    <property type="match status" value="1"/>
</dbReference>
<dbReference type="GO" id="GO:0032259">
    <property type="term" value="P:methylation"/>
    <property type="evidence" value="ECO:0007669"/>
    <property type="project" value="UniProtKB-KW"/>
</dbReference>
<dbReference type="AlphaFoldDB" id="A0A1H8WM85"/>
<evidence type="ECO:0000313" key="7">
    <source>
        <dbReference type="EMBL" id="SEP28745.1"/>
    </source>
</evidence>
<dbReference type="GO" id="GO:0009007">
    <property type="term" value="F:site-specific DNA-methyltransferase (adenine-specific) activity"/>
    <property type="evidence" value="ECO:0007669"/>
    <property type="project" value="UniProtKB-EC"/>
</dbReference>
<evidence type="ECO:0000259" key="6">
    <source>
        <dbReference type="Pfam" id="PF07669"/>
    </source>
</evidence>
<dbReference type="GO" id="GO:0006304">
    <property type="term" value="P:DNA modification"/>
    <property type="evidence" value="ECO:0007669"/>
    <property type="project" value="InterPro"/>
</dbReference>
<dbReference type="EC" id="2.1.1.72" evidence="1"/>
<name>A0A1H8WM85_9EURY</name>
<dbReference type="Gene3D" id="3.40.50.150">
    <property type="entry name" value="Vaccinia Virus protein VP39"/>
    <property type="match status" value="2"/>
</dbReference>
<dbReference type="InterPro" id="IPR002052">
    <property type="entry name" value="DNA_methylase_N6_adenine_CS"/>
</dbReference>
<gene>
    <name evidence="7" type="ORF">SAMN05216388_10656</name>
</gene>
<protein>
    <recommendedName>
        <fullName evidence="1">site-specific DNA-methyltransferase (adenine-specific)</fullName>
        <ecNumber evidence="1">2.1.1.72</ecNumber>
    </recommendedName>
</protein>
<feature type="domain" description="Type II methyltransferase M.TaqI-like" evidence="6">
    <location>
        <begin position="541"/>
        <end position="870"/>
    </location>
</feature>
<dbReference type="InterPro" id="IPR029063">
    <property type="entry name" value="SAM-dependent_MTases_sf"/>
</dbReference>
<dbReference type="InterPro" id="IPR050953">
    <property type="entry name" value="N4_N6_ade-DNA_methylase"/>
</dbReference>
<sequence>MTETNSKIRSILTDSIAELNDRLSTVHDVEETLRGDKKLSSADVGQRPETFTENHLIYELLEALGLEYEEQPYGKAGDRVVWPDFEITNLSVNVIGENKPINNVESADSEIKDYLDRKSIDADYGITTDGLEWTIYKIELGGDITEYPEVASIDLRPALITLARDAGVLGSAAISDDADVDDLLHDFISVFSIGALEPLLSDTAPREIRDERKRDVEEFYELYIELLFGESDEYDYETSLMDDIRSPAGASERDERLFAITMMNRLLFIKFLETRDILSDGFLRNRVQEYEQHQDKFAGNLYESQIKPLFYKLLNVPKPERDPKYRDEDAWFTDVEYLNGGLFRENIPNETEYTVVDRILPTVISDLIEGSELELNGGGFDPRVLGSVFEKTINHIEQERNQKDIGAYYTPNDVTNLVNRRSVDPKIKSDLIDAFVNEAASDSDEAEFLQSNMEDKELSEILRRIENGEGFYGTPDAIDAALDALGDLKVIDPACGSGHFLTSAMDEIFRAEESLMRGLNRGDDPDPKDRYEAKKDLALHSVYGVDVDPVATEIAKLRIWLKIVEGNSWRPQFGKLPNIDVNISDGNSLVGLPIKGTVESLDIWNEDIEQYAEMREQYKYEDKGDRRNIEEFYADEIQPHVDSAFLDRLSYYVETDVSSPDEWEAIIESIENGTLYPAIETVKIRRSDRDAFTDEDAERLEDLGFSVYKKSARLDIQEREKTLKPRDLNDNVKTVLAENLQNLLEDHFVFSEVNRQPLRVDIVDSLGRPFHWPIEFPEASESNGAEHTIHFDLILGNPPYGDIMGESEDVLTAEYTMANSDIAAPFVERQLQLLTENGSFGNVTTAKLLYKAQMSKMQDVWRDYLDTTRIAAFGKRPSKVFNGAEVRVSVITGGKDTEVSGNIRTSEFIRFDNEKDRDRRFRDIPDKPISGYTLREDGIGGSGTHVAIPKIGLGHIETILSKLKEQPEENHIRNYEEEDETENVIWRRRGIDYFTNPMFGEELYDSMDNYALYFNSELEARAAFLGISSSIFYIYWCAYGDMFHLNLSEIRAFPLPDEDALRSKRDDIEDISNRLWETMKNGFDPDSETFKNYEQQKPIIEEADAVLGELYDLPEDTIEFVQNYHSEYGRHGPADESLDAYE</sequence>
<dbReference type="PANTHER" id="PTHR33841">
    <property type="entry name" value="DNA METHYLTRANSFERASE YEEA-RELATED"/>
    <property type="match status" value="1"/>
</dbReference>
<dbReference type="Proteomes" id="UP000198775">
    <property type="component" value="Unassembled WGS sequence"/>
</dbReference>
<keyword evidence="3" id="KW-0808">Transferase</keyword>
<keyword evidence="4" id="KW-0949">S-adenosyl-L-methionine</keyword>
<dbReference type="SUPFAM" id="SSF53335">
    <property type="entry name" value="S-adenosyl-L-methionine-dependent methyltransferases"/>
    <property type="match status" value="1"/>
</dbReference>
<accession>A0A1H8WM85</accession>
<evidence type="ECO:0000256" key="4">
    <source>
        <dbReference type="ARBA" id="ARBA00022691"/>
    </source>
</evidence>
<dbReference type="RefSeq" id="WP_092664972.1">
    <property type="nucleotide sequence ID" value="NZ_FOCX01000065.1"/>
</dbReference>
<dbReference type="InterPro" id="IPR011639">
    <property type="entry name" value="MethylTrfase_TaqI-like_dom"/>
</dbReference>